<protein>
    <submittedName>
        <fullName evidence="2">Uroporphyrinogen-III synthase</fullName>
    </submittedName>
</protein>
<gene>
    <name evidence="2" type="ORF">N7U68_16610</name>
</gene>
<evidence type="ECO:0000313" key="3">
    <source>
        <dbReference type="Proteomes" id="UP001064087"/>
    </source>
</evidence>
<dbReference type="Pfam" id="PF02602">
    <property type="entry name" value="HEM4"/>
    <property type="match status" value="1"/>
</dbReference>
<reference evidence="2" key="1">
    <citation type="submission" date="2022-10" db="EMBL/GenBank/DDBJ databases">
        <title>Roseovarius pelagicus sp. nov., isolated from Arctic seawater.</title>
        <authorList>
            <person name="Hong Y.W."/>
            <person name="Hwang C.Y."/>
        </authorList>
    </citation>
    <scope>NUCLEOTIDE SEQUENCE</scope>
    <source>
        <strain evidence="2">HL-MP18</strain>
    </source>
</reference>
<dbReference type="InterPro" id="IPR036108">
    <property type="entry name" value="4pyrrol_syn_uPrphyn_synt_sf"/>
</dbReference>
<dbReference type="Proteomes" id="UP001064087">
    <property type="component" value="Chromosome"/>
</dbReference>
<feature type="domain" description="Tetrapyrrole biosynthesis uroporphyrinogen III synthase" evidence="1">
    <location>
        <begin position="37"/>
        <end position="189"/>
    </location>
</feature>
<sequence>MQTTPLTSAAPLVLITRPEPGASQFATAMSERYGGRMHALCSPVMDIVPAGAVPDLTGVRTLVFTSQNGVLAYAAGTDRRDIPCYAVGDTTAQAAERAGIQAISAKGTAEDLLAMMLSDDLRGPVLHLRGAHAAADVAGALRDAGYEAHDAVLYEQEPRGLTAAAREALRGKGPVILPLFSPRSARLVIADTYPTCPLVPLAISDAAALALPAQLAQAAIVAQRPDGCAMLEAMADALTAAKRLEGAIGPQ</sequence>
<dbReference type="CDD" id="cd06578">
    <property type="entry name" value="HemD"/>
    <property type="match status" value="1"/>
</dbReference>
<evidence type="ECO:0000259" key="1">
    <source>
        <dbReference type="Pfam" id="PF02602"/>
    </source>
</evidence>
<dbReference type="SUPFAM" id="SSF69618">
    <property type="entry name" value="HemD-like"/>
    <property type="match status" value="1"/>
</dbReference>
<dbReference type="RefSeq" id="WP_263047523.1">
    <property type="nucleotide sequence ID" value="NZ_CP106738.1"/>
</dbReference>
<dbReference type="EMBL" id="CP106738">
    <property type="protein sequence ID" value="UXX82689.1"/>
    <property type="molecule type" value="Genomic_DNA"/>
</dbReference>
<organism evidence="2 3">
    <name type="scientific">Roseovarius pelagicus</name>
    <dbReference type="NCBI Taxonomy" id="2980108"/>
    <lineage>
        <taxon>Bacteria</taxon>
        <taxon>Pseudomonadati</taxon>
        <taxon>Pseudomonadota</taxon>
        <taxon>Alphaproteobacteria</taxon>
        <taxon>Rhodobacterales</taxon>
        <taxon>Roseobacteraceae</taxon>
        <taxon>Roseovarius</taxon>
    </lineage>
</organism>
<keyword evidence="3" id="KW-1185">Reference proteome</keyword>
<dbReference type="InterPro" id="IPR003754">
    <property type="entry name" value="4pyrrol_synth_uPrphyn_synth"/>
</dbReference>
<dbReference type="Gene3D" id="3.40.50.10090">
    <property type="match status" value="1"/>
</dbReference>
<evidence type="ECO:0000313" key="2">
    <source>
        <dbReference type="EMBL" id="UXX82689.1"/>
    </source>
</evidence>
<name>A0ABY6D9X8_9RHOB</name>
<proteinExistence type="predicted"/>
<accession>A0ABY6D9X8</accession>